<accession>A0A4C1ZZU9</accession>
<keyword evidence="2" id="KW-1185">Reference proteome</keyword>
<dbReference type="AlphaFoldDB" id="A0A4C1ZZU9"/>
<reference evidence="1 2" key="1">
    <citation type="journal article" date="2019" name="Commun. Biol.">
        <title>The bagworm genome reveals a unique fibroin gene that provides high tensile strength.</title>
        <authorList>
            <person name="Kono N."/>
            <person name="Nakamura H."/>
            <person name="Ohtoshi R."/>
            <person name="Tomita M."/>
            <person name="Numata K."/>
            <person name="Arakawa K."/>
        </authorList>
    </citation>
    <scope>NUCLEOTIDE SEQUENCE [LARGE SCALE GENOMIC DNA]</scope>
</reference>
<name>A0A4C1ZZU9_EUMVA</name>
<dbReference type="Proteomes" id="UP000299102">
    <property type="component" value="Unassembled WGS sequence"/>
</dbReference>
<dbReference type="EMBL" id="BGZK01002282">
    <property type="protein sequence ID" value="GBP92534.1"/>
    <property type="molecule type" value="Genomic_DNA"/>
</dbReference>
<evidence type="ECO:0000313" key="1">
    <source>
        <dbReference type="EMBL" id="GBP92534.1"/>
    </source>
</evidence>
<organism evidence="1 2">
    <name type="scientific">Eumeta variegata</name>
    <name type="common">Bagworm moth</name>
    <name type="synonym">Eumeta japonica</name>
    <dbReference type="NCBI Taxonomy" id="151549"/>
    <lineage>
        <taxon>Eukaryota</taxon>
        <taxon>Metazoa</taxon>
        <taxon>Ecdysozoa</taxon>
        <taxon>Arthropoda</taxon>
        <taxon>Hexapoda</taxon>
        <taxon>Insecta</taxon>
        <taxon>Pterygota</taxon>
        <taxon>Neoptera</taxon>
        <taxon>Endopterygota</taxon>
        <taxon>Lepidoptera</taxon>
        <taxon>Glossata</taxon>
        <taxon>Ditrysia</taxon>
        <taxon>Tineoidea</taxon>
        <taxon>Psychidae</taxon>
        <taxon>Oiketicinae</taxon>
        <taxon>Eumeta</taxon>
    </lineage>
</organism>
<protein>
    <submittedName>
        <fullName evidence="1">Uncharacterized protein</fullName>
    </submittedName>
</protein>
<gene>
    <name evidence="1" type="ORF">EVAR_100714_1</name>
</gene>
<sequence length="126" mass="14377">MVTALNRGQDNKCISLHRQKINAGEAATSQTKPAACVDTTNNALIRTASRGVKRTRDTGHTRSCKHRGLLFIRSYRLSRSPSIIILSLNIRFNFKRVKVYYRLLLHCFFDFSLSVKTFTRDNDDGI</sequence>
<comment type="caution">
    <text evidence="1">The sequence shown here is derived from an EMBL/GenBank/DDBJ whole genome shotgun (WGS) entry which is preliminary data.</text>
</comment>
<evidence type="ECO:0000313" key="2">
    <source>
        <dbReference type="Proteomes" id="UP000299102"/>
    </source>
</evidence>
<proteinExistence type="predicted"/>